<keyword evidence="3" id="KW-0498">Mitosis</keyword>
<dbReference type="GO" id="GO:0007091">
    <property type="term" value="P:metaphase/anaphase transition of mitotic cell cycle"/>
    <property type="evidence" value="ECO:0007669"/>
    <property type="project" value="TreeGrafter"/>
</dbReference>
<feature type="region of interest" description="Disordered" evidence="5">
    <location>
        <begin position="1796"/>
        <end position="1842"/>
    </location>
</feature>
<dbReference type="GO" id="GO:0070979">
    <property type="term" value="P:protein K11-linked ubiquitination"/>
    <property type="evidence" value="ECO:0007669"/>
    <property type="project" value="TreeGrafter"/>
</dbReference>
<dbReference type="EMBL" id="NLAX01001623">
    <property type="protein sequence ID" value="PKS04961.1"/>
    <property type="molecule type" value="Genomic_DNA"/>
</dbReference>
<evidence type="ECO:0000313" key="7">
    <source>
        <dbReference type="EMBL" id="PKS04961.1"/>
    </source>
</evidence>
<comment type="similarity">
    <text evidence="1">Belongs to the APC1 family.</text>
</comment>
<protein>
    <recommendedName>
        <fullName evidence="6">Anaphase-promoting complex subunit 1 N-terminal domain-containing protein</fullName>
    </recommendedName>
</protein>
<keyword evidence="2" id="KW-0132">Cell division</keyword>
<dbReference type="FunFam" id="1.25.10.10:FF:000531">
    <property type="entry name" value="Negative regulator of mitosis"/>
    <property type="match status" value="1"/>
</dbReference>
<dbReference type="VEuPathDB" id="FungiDB:jhhlp_008327"/>
<dbReference type="InterPro" id="IPR011989">
    <property type="entry name" value="ARM-like"/>
</dbReference>
<dbReference type="InterPro" id="IPR049255">
    <property type="entry name" value="Apc1_N"/>
</dbReference>
<name>A0A2N3MXQ4_9PEZI</name>
<gene>
    <name evidence="7" type="ORF">jhhlp_008327</name>
</gene>
<dbReference type="OrthoDB" id="26401at2759"/>
<feature type="compositionally biased region" description="Basic residues" evidence="5">
    <location>
        <begin position="327"/>
        <end position="340"/>
    </location>
</feature>
<evidence type="ECO:0000256" key="5">
    <source>
        <dbReference type="SAM" id="MobiDB-lite"/>
    </source>
</evidence>
<feature type="region of interest" description="Disordered" evidence="5">
    <location>
        <begin position="326"/>
        <end position="402"/>
    </location>
</feature>
<evidence type="ECO:0000259" key="6">
    <source>
        <dbReference type="Pfam" id="PF12859"/>
    </source>
</evidence>
<proteinExistence type="inferred from homology"/>
<keyword evidence="4" id="KW-0131">Cell cycle</keyword>
<dbReference type="InParanoid" id="A0A2N3MXQ4"/>
<dbReference type="GO" id="GO:0005680">
    <property type="term" value="C:anaphase-promoting complex"/>
    <property type="evidence" value="ECO:0007669"/>
    <property type="project" value="InterPro"/>
</dbReference>
<organism evidence="7 8">
    <name type="scientific">Lomentospora prolificans</name>
    <dbReference type="NCBI Taxonomy" id="41688"/>
    <lineage>
        <taxon>Eukaryota</taxon>
        <taxon>Fungi</taxon>
        <taxon>Dikarya</taxon>
        <taxon>Ascomycota</taxon>
        <taxon>Pezizomycotina</taxon>
        <taxon>Sordariomycetes</taxon>
        <taxon>Hypocreomycetidae</taxon>
        <taxon>Microascales</taxon>
        <taxon>Microascaceae</taxon>
        <taxon>Lomentospora</taxon>
    </lineage>
</organism>
<dbReference type="Gene3D" id="1.25.10.10">
    <property type="entry name" value="Leucine-rich Repeat Variant"/>
    <property type="match status" value="2"/>
</dbReference>
<dbReference type="PANTHER" id="PTHR12827">
    <property type="entry name" value="MEIOTIC CHECKPOINT REGULATOR TSG24 FAMILY MEMBER"/>
    <property type="match status" value="1"/>
</dbReference>
<feature type="compositionally biased region" description="Low complexity" evidence="5">
    <location>
        <begin position="1804"/>
        <end position="1825"/>
    </location>
</feature>
<evidence type="ECO:0000256" key="4">
    <source>
        <dbReference type="ARBA" id="ARBA00023306"/>
    </source>
</evidence>
<dbReference type="InterPro" id="IPR024990">
    <property type="entry name" value="Apc1"/>
</dbReference>
<dbReference type="GO" id="GO:0051301">
    <property type="term" value="P:cell division"/>
    <property type="evidence" value="ECO:0007669"/>
    <property type="project" value="UniProtKB-KW"/>
</dbReference>
<keyword evidence="8" id="KW-1185">Reference proteome</keyword>
<sequence length="1965" mass="217997">MASVKSLGLHQPAGLRHAIQEQILPADPKSSDYRWEIFVEHNGDQAIEDELLITDTCVIWSRGQVFRKAFRLDLEKETITHALLTYFPTSEHEGQPDDTLNTNFNTGRRPLAKALVVFLKTQAHIYFLSGTNHIVHMPFEVEAACAAPQGVIIQRKQRSDAFAPVSLRFPRVPPNSFVSSQVTNFSASLQRPPTSSSFSVEGLGKPKSLPLRLSSTLGNMWESPMEQPESHWPRLVCLTDPLLELGLVVGAPDANTKGRLKPATQTRRPLFLDPAEEILHVEKVYDARLGNNANDSLTLAVTINRDGNTYTVWRLDYLKQEDPFIGRPKKTRSKSIRRRSSMQPPFASGATTPVQPNFRESFGAPLPGKRTRSRKSENIEKTKDLVASSLEQDSELGTRRQSRRISSMLARADLSSSQYAEQPMITGHNTSKRLDSYNSQYGRQSGGYGSFNYSQTIHPSLNSLLEAPIDNVLDELRAGGDFEGFHSMGLDDHDFDGLAQEISFIKIKSVPIDTSNIRYSVSSQPASSQCRVFILAAPPSAVDENQRTQVVIGIQDTLEKRLQLLTLHFSTVEKPDVLSKAGKKPTSLASDGIVPQCGELRRAESVVDSCKISHGNLSMTFILSEKLGGGHELSIQAPWGPMTTIALPLLFLDNVRSLQFNGRAVDRDLRQQKSETISCENGSIVRLAHPQGRGIVDLVDTEGRLHQIRIQLQPSSPLVRRILDVCGNVLPFPHGEKLLGGWWHVMQWCKQENIEAADLEWSCLVIELLASYLALDPANLKARQSRASTSRRKRRTASSSFSIAQATEDWNSVLSHEAKNSLACPDWMLGPGWQWAFDEVMNNDPNQDDSSVFRTGFISTHVRYAKQFITSAIGEHAFGATGYLPTSQAFSTDFRRRAASDMFMGLHLLLEEQKLDIMKPETSPSGSVNLKVVLCQIARWLQWSRFSDLYGVGIQEDLDPGLDSEITLVTPIAEPPIIPSVLEWAESHLTAPKGTAYPTLADVYFETMRISEKNRRNIDRFVSLTPRTFMLKRLFTLLKPGSSFVETVESIYKAGITTKVMESLPESLLVPIRDAVSRCQPHPPNTWSAELLELVNRSDMNLVIASTKRLRPHTAQLLAPTHTASWDVKMLCESLEEYNNVAADEGEGSELQAVIRALFKDDRRLNEAQDILSTHKARIVRLDPVPGWTESEYLEQQKELVSRIATGTLAIPAGRGLLYYSLRFPLLTQKFHIGGFNLNCVVKPTNVTVGVDKTQFTEEKVCWGFFHQGVSAGLSISPHAKGIDTSWILYNKPGQDLSNRHAGFLLALGLNGHLKGVAKWVAFKYLTPKHTMTSIGLLLGLAASYIGTMDSLITRLLSVHVTRMLPRGAAELNLSPLTQTSGIMGIGLLYCNSQHRRMSEVMMSEIEHIDEEDEEEPLRSEGYRLAAGFALGFINLGKGPYLKGLHDMKLTERLIALATTAKKVEVTHILDRAAAGAVMAIALMYMKSDDHIVARKIDVPDSIIQFDYIRPDILMLRTLAKHLILWSKIQPTREWVKNSLPKEYQAGHLLTGYSHLTTKSLPFFSILGGICFALGLRFAGSANTEARDLLVSLLDQLIRITRLESTSKAHPIYDEELARTYARTCQDIVAISASLVMAGTGDLVVLRRLRSLHGRDDPTTPYGSHLAAHLAVGALFLGCGTATFATTDVAVASLIVAFYPVFPTTVMDNRSHLQAFRHFWVLATDQRCLVAKDISTGQPVSVPIKIEMKNAPGKKGAILLKNTPCLLPPLEDIVHLRTDAGPTYWDIDLDLSAQVPQRSRTKPRTLSSTTSSSTAAKNTAPNTTKIIHLRRRPPKPTPFSALSTLGAPAGAASSPFTWLFTLPAFAALTPSDRAAVLEADPDRLGSAVDARLELQQAVAKGERDALLGLRLVFEWVRRREEVLHMKRKRRGSKNWDDAEEEGEWWVRTGVVEGLRGSVWLAGREA</sequence>
<evidence type="ECO:0000256" key="1">
    <source>
        <dbReference type="ARBA" id="ARBA00010547"/>
    </source>
</evidence>
<dbReference type="Pfam" id="PF12859">
    <property type="entry name" value="ANAPC1"/>
    <property type="match status" value="1"/>
</dbReference>
<accession>A0A2N3MXQ4</accession>
<evidence type="ECO:0000256" key="3">
    <source>
        <dbReference type="ARBA" id="ARBA00022776"/>
    </source>
</evidence>
<dbReference type="GO" id="GO:0060090">
    <property type="term" value="F:molecular adaptor activity"/>
    <property type="evidence" value="ECO:0007669"/>
    <property type="project" value="TreeGrafter"/>
</dbReference>
<dbReference type="STRING" id="41688.A0A2N3MXQ4"/>
<comment type="caution">
    <text evidence="7">The sequence shown here is derived from an EMBL/GenBank/DDBJ whole genome shotgun (WGS) entry which is preliminary data.</text>
</comment>
<evidence type="ECO:0000313" key="8">
    <source>
        <dbReference type="Proteomes" id="UP000233524"/>
    </source>
</evidence>
<reference evidence="7 8" key="1">
    <citation type="journal article" date="2017" name="G3 (Bethesda)">
        <title>First Draft Genome Sequence of the Pathogenic Fungus Lomentospora prolificans (Formerly Scedosporium prolificans).</title>
        <authorList>
            <person name="Luo R."/>
            <person name="Zimin A."/>
            <person name="Workman R."/>
            <person name="Fan Y."/>
            <person name="Pertea G."/>
            <person name="Grossman N."/>
            <person name="Wear M.P."/>
            <person name="Jia B."/>
            <person name="Miller H."/>
            <person name="Casadevall A."/>
            <person name="Timp W."/>
            <person name="Zhang S.X."/>
            <person name="Salzberg S.L."/>
        </authorList>
    </citation>
    <scope>NUCLEOTIDE SEQUENCE [LARGE SCALE GENOMIC DNA]</scope>
    <source>
        <strain evidence="7 8">JHH-5317</strain>
    </source>
</reference>
<feature type="compositionally biased region" description="Basic and acidic residues" evidence="5">
    <location>
        <begin position="374"/>
        <end position="384"/>
    </location>
</feature>
<dbReference type="Proteomes" id="UP000233524">
    <property type="component" value="Unassembled WGS sequence"/>
</dbReference>
<dbReference type="PANTHER" id="PTHR12827:SF3">
    <property type="entry name" value="ANAPHASE-PROMOTING COMPLEX SUBUNIT 1"/>
    <property type="match status" value="1"/>
</dbReference>
<evidence type="ECO:0000256" key="2">
    <source>
        <dbReference type="ARBA" id="ARBA00022618"/>
    </source>
</evidence>
<dbReference type="GO" id="GO:0031145">
    <property type="term" value="P:anaphase-promoting complex-dependent catabolic process"/>
    <property type="evidence" value="ECO:0007669"/>
    <property type="project" value="TreeGrafter"/>
</dbReference>
<feature type="domain" description="Anaphase-promoting complex subunit 1 N-terminal" evidence="6">
    <location>
        <begin position="30"/>
        <end position="768"/>
    </location>
</feature>
<dbReference type="FunFam" id="1.25.10.10:FF:000283">
    <property type="entry name" value="Anaphase-promoting complex subunit 1"/>
    <property type="match status" value="1"/>
</dbReference>